<evidence type="ECO:0000256" key="3">
    <source>
        <dbReference type="ARBA" id="ARBA00022543"/>
    </source>
</evidence>
<evidence type="ECO:0000256" key="7">
    <source>
        <dbReference type="ARBA" id="ARBA00022741"/>
    </source>
</evidence>
<dbReference type="PANTHER" id="PTHR41523:SF8">
    <property type="entry name" value="ETHYLENE RESPONSE SENSOR PROTEIN"/>
    <property type="match status" value="1"/>
</dbReference>
<keyword evidence="6" id="KW-0808">Transferase</keyword>
<dbReference type="InterPro" id="IPR016132">
    <property type="entry name" value="Phyto_chromo_attachment"/>
</dbReference>
<reference evidence="16 17" key="1">
    <citation type="journal article" date="2020" name="Microorganisms">
        <title>Osmotic Adaptation and Compatible Solute Biosynthesis of Phototrophic Bacteria as Revealed from Genome Analyses.</title>
        <authorList>
            <person name="Imhoff J.F."/>
            <person name="Rahn T."/>
            <person name="Kunzel S."/>
            <person name="Keller A."/>
            <person name="Neulinger S.C."/>
        </authorList>
    </citation>
    <scope>NUCLEOTIDE SEQUENCE [LARGE SCALE GENOMIC DNA]</scope>
    <source>
        <strain evidence="16 17">DSM 15382</strain>
    </source>
</reference>
<evidence type="ECO:0000256" key="8">
    <source>
        <dbReference type="ARBA" id="ARBA00022777"/>
    </source>
</evidence>
<evidence type="ECO:0000256" key="4">
    <source>
        <dbReference type="ARBA" id="ARBA00022553"/>
    </source>
</evidence>
<keyword evidence="4 12" id="KW-0597">Phosphoprotein</keyword>
<dbReference type="SUPFAM" id="SSF55781">
    <property type="entry name" value="GAF domain-like"/>
    <property type="match status" value="2"/>
</dbReference>
<keyword evidence="7" id="KW-0547">Nucleotide-binding</keyword>
<protein>
    <recommendedName>
        <fullName evidence="2">histidine kinase</fullName>
        <ecNumber evidence="2">2.7.13.3</ecNumber>
    </recommendedName>
</protein>
<feature type="modified residue" description="4-aspartylphosphate" evidence="12">
    <location>
        <position position="791"/>
    </location>
</feature>
<evidence type="ECO:0000259" key="15">
    <source>
        <dbReference type="PROSITE" id="PS50110"/>
    </source>
</evidence>
<dbReference type="SMART" id="SM00065">
    <property type="entry name" value="GAF"/>
    <property type="match status" value="1"/>
</dbReference>
<dbReference type="InterPro" id="IPR043150">
    <property type="entry name" value="Phytochrome_PHY_sf"/>
</dbReference>
<keyword evidence="17" id="KW-1185">Reference proteome</keyword>
<evidence type="ECO:0000256" key="6">
    <source>
        <dbReference type="ARBA" id="ARBA00022679"/>
    </source>
</evidence>
<keyword evidence="9" id="KW-0067">ATP-binding</keyword>
<dbReference type="SUPFAM" id="SSF52172">
    <property type="entry name" value="CheY-like"/>
    <property type="match status" value="1"/>
</dbReference>
<dbReference type="InterPro" id="IPR013515">
    <property type="entry name" value="Phytochrome_cen-reg"/>
</dbReference>
<dbReference type="InterPro" id="IPR001294">
    <property type="entry name" value="Phytochrome"/>
</dbReference>
<comment type="caution">
    <text evidence="16">The sequence shown here is derived from an EMBL/GenBank/DDBJ whole genome shotgun (WGS) entry which is preliminary data.</text>
</comment>
<evidence type="ECO:0000256" key="2">
    <source>
        <dbReference type="ARBA" id="ARBA00012438"/>
    </source>
</evidence>
<proteinExistence type="predicted"/>
<dbReference type="InterPro" id="IPR029016">
    <property type="entry name" value="GAF-like_dom_sf"/>
</dbReference>
<evidence type="ECO:0000313" key="17">
    <source>
        <dbReference type="Proteomes" id="UP000697995"/>
    </source>
</evidence>
<dbReference type="InterPro" id="IPR011102">
    <property type="entry name" value="Sig_transdc_His_kinase_HWE"/>
</dbReference>
<dbReference type="PRINTS" id="PR01033">
    <property type="entry name" value="PHYTOCHROME"/>
</dbReference>
<keyword evidence="8" id="KW-0418">Kinase</keyword>
<dbReference type="Gene3D" id="3.30.450.270">
    <property type="match status" value="1"/>
</dbReference>
<comment type="catalytic activity">
    <reaction evidence="1">
        <text>ATP + protein L-histidine = ADP + protein N-phospho-L-histidine.</text>
        <dbReference type="EC" id="2.7.13.3"/>
    </reaction>
</comment>
<dbReference type="InterPro" id="IPR003018">
    <property type="entry name" value="GAF"/>
</dbReference>
<dbReference type="Gene3D" id="3.30.450.20">
    <property type="entry name" value="PAS domain"/>
    <property type="match status" value="1"/>
</dbReference>
<evidence type="ECO:0000256" key="9">
    <source>
        <dbReference type="ARBA" id="ARBA00022840"/>
    </source>
</evidence>
<evidence type="ECO:0000256" key="1">
    <source>
        <dbReference type="ARBA" id="ARBA00000085"/>
    </source>
</evidence>
<dbReference type="Gene3D" id="3.30.450.40">
    <property type="match status" value="1"/>
</dbReference>
<evidence type="ECO:0000256" key="12">
    <source>
        <dbReference type="PROSITE-ProRule" id="PRU00169"/>
    </source>
</evidence>
<evidence type="ECO:0000256" key="5">
    <source>
        <dbReference type="ARBA" id="ARBA00022606"/>
    </source>
</evidence>
<name>A0ABS1CWB9_9PROT</name>
<dbReference type="InterPro" id="IPR035965">
    <property type="entry name" value="PAS-like_dom_sf"/>
</dbReference>
<keyword evidence="13" id="KW-0175">Coiled coil</keyword>
<feature type="coiled-coil region" evidence="13">
    <location>
        <begin position="499"/>
        <end position="526"/>
    </location>
</feature>
<evidence type="ECO:0000256" key="10">
    <source>
        <dbReference type="ARBA" id="ARBA00022991"/>
    </source>
</evidence>
<dbReference type="InterPro" id="IPR011006">
    <property type="entry name" value="CheY-like_superfamily"/>
</dbReference>
<evidence type="ECO:0000259" key="14">
    <source>
        <dbReference type="PROSITE" id="PS50046"/>
    </source>
</evidence>
<keyword evidence="3" id="KW-0600">Photoreceptor protein</keyword>
<keyword evidence="5" id="KW-0716">Sensory transduction</keyword>
<dbReference type="SUPFAM" id="SSF55785">
    <property type="entry name" value="PYP-like sensor domain (PAS domain)"/>
    <property type="match status" value="1"/>
</dbReference>
<sequence>MPAFGEADLTNCDREPIHIPGSIQPHGMLLILHPDSLVVLQAAGDPAALLGWTGAPVVGSRLHDLLPAEVVGALGRLLDSLPGLPRSRASLEAVLPGGQRADLILHRAAAGLMLEIEPLPGDLPSVRPSPLPLVQAMLARVAAAPSLREACQAATEEVRRVTGFDRVMVYRFLPDGSGAVIAEARAEDLGSFLDLHYPASDVPQQARQLYLDNWVRLIPDAAYVPRPIEPALSPLTGEPPDLSFCGLRSVSPLHLEYLANMGVRASMSLSLVRNGRLWGLIACHHRTPWQLPFVQRAACEVFAQMVSLQFEAQEQSEDFAERERQQRVHEGLLRVMAQEGDLAQGLIRHRPNLLDFVRSDGVALLIEGSYAAIGRTPEEAEVRALAGVLAGLAEDGVAATDSLPALFPPAAAHAAVASGVLMLVVSRDPRDCILWFRPEVPQTVTWAGNPNKPVELAPDGPRLTPRRSFEAWRETVRGRSHPWRAVELEAARTFRVSLLEVVLRRLDEVARERAKARERQDFLMAELDHRVKNTLANIQALVRHSSGGAATVDGFVQELGRLQAMAQAHSLLARSRWEGAGLHALVEEELRAFRGAGAAPDARIAVEGPDLRLKPKAALALSLALHELATNAAKYGALSVPDGQLRIAWRPDGERIRLDWTETGGPRVVPPARRGFGSTVIERGLAYEVGGVVALEFDPAGLRCRVDMPLRQVVDAGALLPAFARSVRAAATPGVRLRGRRVLVVEDSALVAMELESALAAEGVELLGPAATLAEARALLRADPPDAALLDVELDGEQVFPIADLLAEQGVPLAFATGYEAGAVLPARFVGARVLVKPFRGEEALTLLRRMLAPG</sequence>
<dbReference type="Pfam" id="PF08446">
    <property type="entry name" value="PAS_2"/>
    <property type="match status" value="1"/>
</dbReference>
<dbReference type="EC" id="2.7.13.3" evidence="2"/>
<dbReference type="Pfam" id="PF07536">
    <property type="entry name" value="HWE_HK"/>
    <property type="match status" value="1"/>
</dbReference>
<dbReference type="Proteomes" id="UP000697995">
    <property type="component" value="Unassembled WGS sequence"/>
</dbReference>
<dbReference type="InterPro" id="IPR036890">
    <property type="entry name" value="HATPase_C_sf"/>
</dbReference>
<dbReference type="Pfam" id="PF00360">
    <property type="entry name" value="PHY"/>
    <property type="match status" value="1"/>
</dbReference>
<dbReference type="Gene3D" id="3.30.565.10">
    <property type="entry name" value="Histidine kinase-like ATPase, C-terminal domain"/>
    <property type="match status" value="1"/>
</dbReference>
<organism evidence="16 17">
    <name type="scientific">Paracraurococcus ruber</name>
    <dbReference type="NCBI Taxonomy" id="77675"/>
    <lineage>
        <taxon>Bacteria</taxon>
        <taxon>Pseudomonadati</taxon>
        <taxon>Pseudomonadota</taxon>
        <taxon>Alphaproteobacteria</taxon>
        <taxon>Acetobacterales</taxon>
        <taxon>Roseomonadaceae</taxon>
        <taxon>Paracraurococcus</taxon>
    </lineage>
</organism>
<evidence type="ECO:0000313" key="16">
    <source>
        <dbReference type="EMBL" id="MBK1658812.1"/>
    </source>
</evidence>
<evidence type="ECO:0000256" key="13">
    <source>
        <dbReference type="SAM" id="Coils"/>
    </source>
</evidence>
<feature type="domain" description="Response regulatory" evidence="15">
    <location>
        <begin position="741"/>
        <end position="852"/>
    </location>
</feature>
<dbReference type="PROSITE" id="PS50046">
    <property type="entry name" value="PHYTOCHROME_2"/>
    <property type="match status" value="1"/>
</dbReference>
<accession>A0ABS1CWB9</accession>
<gene>
    <name evidence="16" type="ORF">CKO45_11265</name>
</gene>
<dbReference type="SMART" id="SM00448">
    <property type="entry name" value="REC"/>
    <property type="match status" value="1"/>
</dbReference>
<dbReference type="PANTHER" id="PTHR41523">
    <property type="entry name" value="TWO-COMPONENT SYSTEM SENSOR PROTEIN"/>
    <property type="match status" value="1"/>
</dbReference>
<feature type="domain" description="Phytochrome chromophore attachment site" evidence="14">
    <location>
        <begin position="146"/>
        <end position="304"/>
    </location>
</feature>
<keyword evidence="11" id="KW-0675">Receptor</keyword>
<evidence type="ECO:0000256" key="11">
    <source>
        <dbReference type="ARBA" id="ARBA00023170"/>
    </source>
</evidence>
<dbReference type="Gene3D" id="3.40.50.2300">
    <property type="match status" value="1"/>
</dbReference>
<dbReference type="SMART" id="SM00911">
    <property type="entry name" value="HWE_HK"/>
    <property type="match status" value="1"/>
</dbReference>
<dbReference type="InterPro" id="IPR013654">
    <property type="entry name" value="PAS_2"/>
</dbReference>
<dbReference type="Pfam" id="PF01590">
    <property type="entry name" value="GAF"/>
    <property type="match status" value="1"/>
</dbReference>
<keyword evidence="10" id="KW-0157">Chromophore</keyword>
<dbReference type="PROSITE" id="PS50110">
    <property type="entry name" value="RESPONSE_REGULATORY"/>
    <property type="match status" value="1"/>
</dbReference>
<dbReference type="EMBL" id="NRSG01000069">
    <property type="protein sequence ID" value="MBK1658812.1"/>
    <property type="molecule type" value="Genomic_DNA"/>
</dbReference>
<dbReference type="RefSeq" id="WP_133223222.1">
    <property type="nucleotide sequence ID" value="NZ_NRSG01000069.1"/>
</dbReference>
<dbReference type="InterPro" id="IPR001789">
    <property type="entry name" value="Sig_transdc_resp-reg_receiver"/>
</dbReference>